<dbReference type="InterPro" id="IPR014845">
    <property type="entry name" value="GYD/TTHA1554"/>
</dbReference>
<protein>
    <recommendedName>
        <fullName evidence="2">GYD domain-containing protein</fullName>
    </recommendedName>
</protein>
<gene>
    <name evidence="1" type="ORF">METZ01_LOCUS106973</name>
</gene>
<proteinExistence type="predicted"/>
<dbReference type="Pfam" id="PF08734">
    <property type="entry name" value="GYD"/>
    <property type="match status" value="1"/>
</dbReference>
<name>A0A381WNL3_9ZZZZ</name>
<accession>A0A381WNL3</accession>
<dbReference type="EMBL" id="UINC01012385">
    <property type="protein sequence ID" value="SVA54119.1"/>
    <property type="molecule type" value="Genomic_DNA"/>
</dbReference>
<evidence type="ECO:0000313" key="1">
    <source>
        <dbReference type="EMBL" id="SVA54119.1"/>
    </source>
</evidence>
<dbReference type="AlphaFoldDB" id="A0A381WNL3"/>
<organism evidence="1">
    <name type="scientific">marine metagenome</name>
    <dbReference type="NCBI Taxonomy" id="408172"/>
    <lineage>
        <taxon>unclassified sequences</taxon>
        <taxon>metagenomes</taxon>
        <taxon>ecological metagenomes</taxon>
    </lineage>
</organism>
<sequence length="105" mass="11373">MSIFITLGTYSNEGAGGLVEGDSDRRAAMETFHSSVGAKLLDYHITRGKYDFCALVDADSFEMMAALALMAKGSGTVNDLVILESVDINEIRKIAKKVQFTAPHK</sequence>
<reference evidence="1" key="1">
    <citation type="submission" date="2018-05" db="EMBL/GenBank/DDBJ databases">
        <authorList>
            <person name="Lanie J.A."/>
            <person name="Ng W.-L."/>
            <person name="Kazmierczak K.M."/>
            <person name="Andrzejewski T.M."/>
            <person name="Davidsen T.M."/>
            <person name="Wayne K.J."/>
            <person name="Tettelin H."/>
            <person name="Glass J.I."/>
            <person name="Rusch D."/>
            <person name="Podicherti R."/>
            <person name="Tsui H.-C.T."/>
            <person name="Winkler M.E."/>
        </authorList>
    </citation>
    <scope>NUCLEOTIDE SEQUENCE</scope>
</reference>
<evidence type="ECO:0008006" key="2">
    <source>
        <dbReference type="Google" id="ProtNLM"/>
    </source>
</evidence>